<reference evidence="1" key="1">
    <citation type="submission" date="2021-06" db="EMBL/GenBank/DDBJ databases">
        <authorList>
            <person name="Huq M.A."/>
        </authorList>
    </citation>
    <scope>NUCLEOTIDE SEQUENCE</scope>
    <source>
        <strain evidence="1">MAH-26</strain>
    </source>
</reference>
<proteinExistence type="predicted"/>
<evidence type="ECO:0000313" key="2">
    <source>
        <dbReference type="Proteomes" id="UP000812270"/>
    </source>
</evidence>
<dbReference type="EMBL" id="JAHSPG010000014">
    <property type="protein sequence ID" value="MBV4359015.1"/>
    <property type="molecule type" value="Genomic_DNA"/>
</dbReference>
<sequence length="59" mass="6501">MIKLLNVVKNEIPVEYEIFIVQHGLSKANAPTDILTLPGVTETYTKEFADINLNVIASA</sequence>
<dbReference type="Proteomes" id="UP000812270">
    <property type="component" value="Unassembled WGS sequence"/>
</dbReference>
<accession>A0A9E2SEA9</accession>
<protein>
    <submittedName>
        <fullName evidence="1">Uncharacterized protein</fullName>
    </submittedName>
</protein>
<gene>
    <name evidence="1" type="ORF">KTO63_17740</name>
</gene>
<organism evidence="1 2">
    <name type="scientific">Pinibacter aurantiacus</name>
    <dbReference type="NCBI Taxonomy" id="2851599"/>
    <lineage>
        <taxon>Bacteria</taxon>
        <taxon>Pseudomonadati</taxon>
        <taxon>Bacteroidota</taxon>
        <taxon>Chitinophagia</taxon>
        <taxon>Chitinophagales</taxon>
        <taxon>Chitinophagaceae</taxon>
        <taxon>Pinibacter</taxon>
    </lineage>
</organism>
<name>A0A9E2SEA9_9BACT</name>
<keyword evidence="2" id="KW-1185">Reference proteome</keyword>
<comment type="caution">
    <text evidence="1">The sequence shown here is derived from an EMBL/GenBank/DDBJ whole genome shotgun (WGS) entry which is preliminary data.</text>
</comment>
<dbReference type="AlphaFoldDB" id="A0A9E2SEA9"/>
<evidence type="ECO:0000313" key="1">
    <source>
        <dbReference type="EMBL" id="MBV4359015.1"/>
    </source>
</evidence>